<gene>
    <name evidence="3" type="ORF">SIID45300_01995</name>
</gene>
<evidence type="ECO:0000313" key="3">
    <source>
        <dbReference type="EMBL" id="GAB0057663.1"/>
    </source>
</evidence>
<evidence type="ECO:0000256" key="1">
    <source>
        <dbReference type="SAM" id="Coils"/>
    </source>
</evidence>
<evidence type="ECO:0000259" key="2">
    <source>
        <dbReference type="Pfam" id="PF09458"/>
    </source>
</evidence>
<dbReference type="Proteomes" id="UP001628193">
    <property type="component" value="Unassembled WGS sequence"/>
</dbReference>
<feature type="coiled-coil region" evidence="1">
    <location>
        <begin position="64"/>
        <end position="91"/>
    </location>
</feature>
<dbReference type="EMBL" id="BAAFGK010000004">
    <property type="protein sequence ID" value="GAB0057663.1"/>
    <property type="molecule type" value="Genomic_DNA"/>
</dbReference>
<reference evidence="3 4" key="2">
    <citation type="submission" date="2024-09" db="EMBL/GenBank/DDBJ databases">
        <title>Draft genome sequence of Candidatus Magnetaquicoccaceae bacterium FCR-1.</title>
        <authorList>
            <person name="Shimoshige H."/>
            <person name="Shimamura S."/>
            <person name="Taoka A."/>
            <person name="Kobayashi H."/>
            <person name="Maekawa T."/>
        </authorList>
    </citation>
    <scope>NUCLEOTIDE SEQUENCE [LARGE SCALE GENOMIC DNA]</scope>
    <source>
        <strain evidence="3 4">FCR-1</strain>
    </source>
</reference>
<dbReference type="Gene3D" id="2.60.40.2080">
    <property type="match status" value="1"/>
</dbReference>
<keyword evidence="4" id="KW-1185">Reference proteome</keyword>
<comment type="caution">
    <text evidence="3">The sequence shown here is derived from an EMBL/GenBank/DDBJ whole genome shotgun (WGS) entry which is preliminary data.</text>
</comment>
<dbReference type="InterPro" id="IPR019019">
    <property type="entry name" value="H-type_lectin_domain"/>
</dbReference>
<accession>A0ABQ0C9U5</accession>
<organism evidence="3 4">
    <name type="scientific">Candidatus Magnetaquiglobus chichijimensis</name>
    <dbReference type="NCBI Taxonomy" id="3141448"/>
    <lineage>
        <taxon>Bacteria</taxon>
        <taxon>Pseudomonadati</taxon>
        <taxon>Pseudomonadota</taxon>
        <taxon>Magnetococcia</taxon>
        <taxon>Magnetococcales</taxon>
        <taxon>Candidatus Magnetaquicoccaceae</taxon>
        <taxon>Candidatus Magnetaquiglobus</taxon>
    </lineage>
</organism>
<dbReference type="SUPFAM" id="SSF141086">
    <property type="entry name" value="Agglutinin HPA-like"/>
    <property type="match status" value="1"/>
</dbReference>
<sequence length="193" mass="21746">MIRLFWFSLSLVVMLSGLLILRGGVPAGEGPNAGWRAWLLGEDARRSRNEDRVAALEVGQRHGQEALLARLDAAESELHALRSRVEKLESLPRSVEMRLESGALVVRQDDKGWRIANLFQREREFRERVTFEKGFAAPPRVMLGVVGMEPGQERLHFQLSVEGVDAAGFTLLVMTRAEERPRELRVGWSAFGE</sequence>
<dbReference type="Pfam" id="PF09458">
    <property type="entry name" value="H_lectin"/>
    <property type="match status" value="1"/>
</dbReference>
<feature type="domain" description="H-type lectin" evidence="2">
    <location>
        <begin position="128"/>
        <end position="191"/>
    </location>
</feature>
<evidence type="ECO:0000313" key="4">
    <source>
        <dbReference type="Proteomes" id="UP001628193"/>
    </source>
</evidence>
<name>A0ABQ0C9U5_9PROT</name>
<proteinExistence type="predicted"/>
<protein>
    <recommendedName>
        <fullName evidence="2">H-type lectin domain-containing protein</fullName>
    </recommendedName>
</protein>
<keyword evidence="1" id="KW-0175">Coiled coil</keyword>
<dbReference type="InterPro" id="IPR037221">
    <property type="entry name" value="H-type_lectin_dom_sf"/>
</dbReference>
<dbReference type="RefSeq" id="WP_420905355.1">
    <property type="nucleotide sequence ID" value="NZ_BAAFGK010000004.1"/>
</dbReference>
<reference evidence="3 4" key="1">
    <citation type="submission" date="2024-05" db="EMBL/GenBank/DDBJ databases">
        <authorList>
            <consortium name="Candidatus Magnetaquicoccaceae bacterium FCR-1 genome sequencing consortium"/>
            <person name="Shimoshige H."/>
            <person name="Shimamura S."/>
            <person name="Taoka A."/>
            <person name="Kobayashi H."/>
            <person name="Maekawa T."/>
        </authorList>
    </citation>
    <scope>NUCLEOTIDE SEQUENCE [LARGE SCALE GENOMIC DNA]</scope>
    <source>
        <strain evidence="3 4">FCR-1</strain>
    </source>
</reference>